<dbReference type="SFLD" id="SFLDG01014">
    <property type="entry name" value="Terpene_Cyclase_Like_1_N-term"/>
    <property type="match status" value="1"/>
</dbReference>
<dbReference type="InterPro" id="IPR050148">
    <property type="entry name" value="Terpene_synthase-like"/>
</dbReference>
<dbReference type="InterPro" id="IPR008949">
    <property type="entry name" value="Isoprenoid_synthase_dom_sf"/>
</dbReference>
<dbReference type="PANTHER" id="PTHR31739:SF30">
    <property type="entry name" value="COPAL-8-OL DIPHOSPHATE HYDRATASE, CHLOROPLASTIC"/>
    <property type="match status" value="1"/>
</dbReference>
<sequence>MASLSTLNLKLSPLAHRRIRRSSSSSAAAKLQLPEYFIISASMNSTNSKNLSLNYQLNHKKISKVTGINRVATVDAPQVQDQENSTANQGHDAVNNIEDPIDYIRTLLKTTGDGRISVSPYDTAWVALIKDVEGRDAPQFPASLEWIIENQLGDGSWGDERFFCVYDRLVNTIACVVALRSWNIHADKVTKGVRYMKENVEKLKDGNAEHMTCGFEVVFPALLQRAKSLGIQDLPYDHPLIQEIYHSREQKLKRIPMEIMHKVPTSLLFSLEGLENLEWDKLLKLQSADGSFLTSPSSTAFAFMQTKDHKCFQFIKNTVQTFNGGAPHTYPVDVFGRLWAIDRLQRLGISRFFDSEIADCLAHIHKFWTDKGVFSGRESEFCDIDDTSMGFRLLRMHGYDVDPNVLRNFKQDDKFSCYGGQMIESASPIYNLYRASQLRFPGEEILEEANKFSYQFLQQKLANNQLLDKWVISKHLPQEIKLGLEMPWYATLPRVEASYYVQYYAGSADVWIGKTLYRMPEISNDIYHELARTDFKRCQAQHQFEWIYMQEYALINFEFFAYQNFIEEFGISRKDLLLSYFLATASIFEPERTKERIAWAKSQIISKMITSFFNNENTTFEEKQAFLTGYANINGINNTNVGAKREDRVSSMVLATLAQFLEGFDRHTTHQLKNTWSTWLTKLEQGEGDGGADTELITNTLNICAGHIALREEILSHDEYTTLSHLTSKICRQLSQIQNEKEVEIDGQMRAKCSIKKKEVEHDMQALAKLVLEKSVGINRNIKKTFLAVAKTYYYRAYNAAETIDTHMFKVLFEPVA</sequence>
<dbReference type="GO" id="GO:0000287">
    <property type="term" value="F:magnesium ion binding"/>
    <property type="evidence" value="ECO:0007669"/>
    <property type="project" value="TreeGrafter"/>
</dbReference>
<evidence type="ECO:0000256" key="4">
    <source>
        <dbReference type="ARBA" id="ARBA00022528"/>
    </source>
</evidence>
<feature type="domain" description="Terpene synthase N-terminal" evidence="8">
    <location>
        <begin position="278"/>
        <end position="481"/>
    </location>
</feature>
<dbReference type="SUPFAM" id="SSF48239">
    <property type="entry name" value="Terpenoid cyclases/Protein prenyltransferases"/>
    <property type="match status" value="2"/>
</dbReference>
<comment type="cofactor">
    <cofactor evidence="1">
        <name>Mg(2+)</name>
        <dbReference type="ChEBI" id="CHEBI:18420"/>
    </cofactor>
</comment>
<comment type="subcellular location">
    <subcellularLocation>
        <location evidence="2">Plastid</location>
        <location evidence="2">Chloroplast</location>
    </subcellularLocation>
</comment>
<evidence type="ECO:0000259" key="8">
    <source>
        <dbReference type="Pfam" id="PF01397"/>
    </source>
</evidence>
<dbReference type="GO" id="GO:0009686">
    <property type="term" value="P:gibberellin biosynthetic process"/>
    <property type="evidence" value="ECO:0007669"/>
    <property type="project" value="TreeGrafter"/>
</dbReference>
<dbReference type="GO" id="GO:0009507">
    <property type="term" value="C:chloroplast"/>
    <property type="evidence" value="ECO:0007669"/>
    <property type="project" value="UniProtKB-SubCell"/>
</dbReference>
<evidence type="ECO:0000256" key="7">
    <source>
        <dbReference type="ARBA" id="ARBA00022842"/>
    </source>
</evidence>
<reference evidence="9 10" key="1">
    <citation type="journal article" date="2021" name="Nat. Commun.">
        <title>Incipient diploidization of the medicinal plant Perilla within 10,000 years.</title>
        <authorList>
            <person name="Zhang Y."/>
            <person name="Shen Q."/>
            <person name="Leng L."/>
            <person name="Zhang D."/>
            <person name="Chen S."/>
            <person name="Shi Y."/>
            <person name="Ning Z."/>
            <person name="Chen S."/>
        </authorList>
    </citation>
    <scope>NUCLEOTIDE SEQUENCE [LARGE SCALE GENOMIC DNA]</scope>
    <source>
        <strain evidence="10">cv. PC099</strain>
    </source>
</reference>
<dbReference type="EMBL" id="SDAM02000020">
    <property type="protein sequence ID" value="KAH6836265.1"/>
    <property type="molecule type" value="Genomic_DNA"/>
</dbReference>
<evidence type="ECO:0000313" key="9">
    <source>
        <dbReference type="EMBL" id="KAH6836265.1"/>
    </source>
</evidence>
<protein>
    <recommendedName>
        <fullName evidence="8">Terpene synthase N-terminal domain-containing protein</fullName>
    </recommendedName>
</protein>
<keyword evidence="7" id="KW-0460">Magnesium</keyword>
<comment type="caution">
    <text evidence="9">The sequence shown here is derived from an EMBL/GenBank/DDBJ whole genome shotgun (WGS) entry which is preliminary data.</text>
</comment>
<evidence type="ECO:0000256" key="6">
    <source>
        <dbReference type="ARBA" id="ARBA00022723"/>
    </source>
</evidence>
<organism evidence="9 10">
    <name type="scientific">Perilla frutescens var. hirtella</name>
    <name type="common">Perilla citriodora</name>
    <name type="synonym">Perilla setoyensis</name>
    <dbReference type="NCBI Taxonomy" id="608512"/>
    <lineage>
        <taxon>Eukaryota</taxon>
        <taxon>Viridiplantae</taxon>
        <taxon>Streptophyta</taxon>
        <taxon>Embryophyta</taxon>
        <taxon>Tracheophyta</taxon>
        <taxon>Spermatophyta</taxon>
        <taxon>Magnoliopsida</taxon>
        <taxon>eudicotyledons</taxon>
        <taxon>Gunneridae</taxon>
        <taxon>Pentapetalae</taxon>
        <taxon>asterids</taxon>
        <taxon>lamiids</taxon>
        <taxon>Lamiales</taxon>
        <taxon>Lamiaceae</taxon>
        <taxon>Nepetoideae</taxon>
        <taxon>Elsholtzieae</taxon>
        <taxon>Perilla</taxon>
    </lineage>
</organism>
<name>A0AAD4JNK0_PERFH</name>
<keyword evidence="10" id="KW-1185">Reference proteome</keyword>
<evidence type="ECO:0000256" key="2">
    <source>
        <dbReference type="ARBA" id="ARBA00004229"/>
    </source>
</evidence>
<dbReference type="Proteomes" id="UP001190926">
    <property type="component" value="Unassembled WGS sequence"/>
</dbReference>
<dbReference type="Gene3D" id="1.10.600.10">
    <property type="entry name" value="Farnesyl Diphosphate Synthase"/>
    <property type="match status" value="1"/>
</dbReference>
<dbReference type="AlphaFoldDB" id="A0AAD4JNK0"/>
<keyword evidence="4" id="KW-0150">Chloroplast</keyword>
<dbReference type="GO" id="GO:0010333">
    <property type="term" value="F:terpene synthase activity"/>
    <property type="evidence" value="ECO:0007669"/>
    <property type="project" value="InterPro"/>
</dbReference>
<evidence type="ECO:0000256" key="1">
    <source>
        <dbReference type="ARBA" id="ARBA00001946"/>
    </source>
</evidence>
<dbReference type="Pfam" id="PF01397">
    <property type="entry name" value="Terpene_synth"/>
    <property type="match status" value="1"/>
</dbReference>
<evidence type="ECO:0000256" key="5">
    <source>
        <dbReference type="ARBA" id="ARBA00022640"/>
    </source>
</evidence>
<gene>
    <name evidence="9" type="ORF">C2S53_001131</name>
</gene>
<dbReference type="InterPro" id="IPR001906">
    <property type="entry name" value="Terpene_synth_N"/>
</dbReference>
<dbReference type="InterPro" id="IPR036965">
    <property type="entry name" value="Terpene_synth_N_sf"/>
</dbReference>
<keyword evidence="5" id="KW-0934">Plastid</keyword>
<dbReference type="Gene3D" id="1.50.10.160">
    <property type="match status" value="1"/>
</dbReference>
<evidence type="ECO:0000313" key="10">
    <source>
        <dbReference type="Proteomes" id="UP001190926"/>
    </source>
</evidence>
<dbReference type="InterPro" id="IPR008930">
    <property type="entry name" value="Terpenoid_cyclase/PrenylTrfase"/>
</dbReference>
<evidence type="ECO:0000256" key="3">
    <source>
        <dbReference type="ARBA" id="ARBA00011245"/>
    </source>
</evidence>
<dbReference type="PANTHER" id="PTHR31739">
    <property type="entry name" value="ENT-COPALYL DIPHOSPHATE SYNTHASE, CHLOROPLASTIC"/>
    <property type="match status" value="1"/>
</dbReference>
<dbReference type="SFLD" id="SFLDG01605">
    <property type="entry name" value="Terpene_Cyclase_Like_1_N-term"/>
    <property type="match status" value="1"/>
</dbReference>
<comment type="subunit">
    <text evidence="3">Monomer.</text>
</comment>
<dbReference type="FunFam" id="1.50.10.130:FF:000002">
    <property type="entry name" value="Ent-copalyl diphosphate synthase, chloroplastic"/>
    <property type="match status" value="1"/>
</dbReference>
<dbReference type="SUPFAM" id="SSF48576">
    <property type="entry name" value="Terpenoid synthases"/>
    <property type="match status" value="1"/>
</dbReference>
<dbReference type="Gene3D" id="1.50.10.130">
    <property type="entry name" value="Terpene synthase, N-terminal domain"/>
    <property type="match status" value="1"/>
</dbReference>
<dbReference type="FunFam" id="1.50.10.160:FF:000001">
    <property type="entry name" value="Ent-copalyl diphosphate synthase"/>
    <property type="match status" value="1"/>
</dbReference>
<proteinExistence type="predicted"/>
<keyword evidence="6" id="KW-0479">Metal-binding</keyword>
<accession>A0AAD4JNK0</accession>